<evidence type="ECO:0000256" key="1">
    <source>
        <dbReference type="SAM" id="MobiDB-lite"/>
    </source>
</evidence>
<proteinExistence type="predicted"/>
<protein>
    <submittedName>
        <fullName evidence="2">Uncharacterized protein</fullName>
    </submittedName>
</protein>
<accession>A0ABD2NI37</accession>
<dbReference type="EMBL" id="JABFTP020000103">
    <property type="protein sequence ID" value="KAL3278189.1"/>
    <property type="molecule type" value="Genomic_DNA"/>
</dbReference>
<sequence>MTESDDYDFSSTENSTLSRLFEKDGNHGSGVSNLIYKAPKQPLATESKTPKNSTTKFFFKYINLYEIIGVNHQLFGKHIIALITSEANGSEMLIYQSKKIF</sequence>
<feature type="compositionally biased region" description="Polar residues" evidence="1">
    <location>
        <begin position="9"/>
        <end position="18"/>
    </location>
</feature>
<name>A0ABD2NI37_9CUCU</name>
<evidence type="ECO:0000313" key="2">
    <source>
        <dbReference type="EMBL" id="KAL3278189.1"/>
    </source>
</evidence>
<reference evidence="2 3" key="1">
    <citation type="journal article" date="2021" name="BMC Biol.">
        <title>Horizontally acquired antibacterial genes associated with adaptive radiation of ladybird beetles.</title>
        <authorList>
            <person name="Li H.S."/>
            <person name="Tang X.F."/>
            <person name="Huang Y.H."/>
            <person name="Xu Z.Y."/>
            <person name="Chen M.L."/>
            <person name="Du X.Y."/>
            <person name="Qiu B.Y."/>
            <person name="Chen P.T."/>
            <person name="Zhang W."/>
            <person name="Slipinski A."/>
            <person name="Escalona H.E."/>
            <person name="Waterhouse R.M."/>
            <person name="Zwick A."/>
            <person name="Pang H."/>
        </authorList>
    </citation>
    <scope>NUCLEOTIDE SEQUENCE [LARGE SCALE GENOMIC DNA]</scope>
    <source>
        <strain evidence="2">SYSU2018</strain>
    </source>
</reference>
<dbReference type="Proteomes" id="UP001516400">
    <property type="component" value="Unassembled WGS sequence"/>
</dbReference>
<feature type="region of interest" description="Disordered" evidence="1">
    <location>
        <begin position="1"/>
        <end position="33"/>
    </location>
</feature>
<organism evidence="2 3">
    <name type="scientific">Cryptolaemus montrouzieri</name>
    <dbReference type="NCBI Taxonomy" id="559131"/>
    <lineage>
        <taxon>Eukaryota</taxon>
        <taxon>Metazoa</taxon>
        <taxon>Ecdysozoa</taxon>
        <taxon>Arthropoda</taxon>
        <taxon>Hexapoda</taxon>
        <taxon>Insecta</taxon>
        <taxon>Pterygota</taxon>
        <taxon>Neoptera</taxon>
        <taxon>Endopterygota</taxon>
        <taxon>Coleoptera</taxon>
        <taxon>Polyphaga</taxon>
        <taxon>Cucujiformia</taxon>
        <taxon>Coccinelloidea</taxon>
        <taxon>Coccinellidae</taxon>
        <taxon>Scymninae</taxon>
        <taxon>Scymnini</taxon>
        <taxon>Cryptolaemus</taxon>
    </lineage>
</organism>
<gene>
    <name evidence="2" type="ORF">HHI36_013528</name>
</gene>
<comment type="caution">
    <text evidence="2">The sequence shown here is derived from an EMBL/GenBank/DDBJ whole genome shotgun (WGS) entry which is preliminary data.</text>
</comment>
<dbReference type="AlphaFoldDB" id="A0ABD2NI37"/>
<evidence type="ECO:0000313" key="3">
    <source>
        <dbReference type="Proteomes" id="UP001516400"/>
    </source>
</evidence>
<keyword evidence="3" id="KW-1185">Reference proteome</keyword>